<accession>A0A843V5X9</accession>
<dbReference type="InterPro" id="IPR003611">
    <property type="entry name" value="NUMOD3"/>
</dbReference>
<reference evidence="3" key="1">
    <citation type="submission" date="2017-07" db="EMBL/GenBank/DDBJ databases">
        <title>Taro Niue Genome Assembly and Annotation.</title>
        <authorList>
            <person name="Atibalentja N."/>
            <person name="Keating K."/>
            <person name="Fields C.J."/>
        </authorList>
    </citation>
    <scope>NUCLEOTIDE SEQUENCE</scope>
    <source>
        <strain evidence="3">Niue_2</strain>
        <tissue evidence="3">Leaf</tissue>
    </source>
</reference>
<sequence length="138" mass="15464">MLPPLLKASDGNTHGSDYQTDELLVKDRRAILPGHCGLSRFIGLGLPTQNLKILSLHSHLSGVIYVHCKLMSKFMPSTEGDPEIDEREKSRRMKISKANKGNVPWNKGKKHSPEMLAVNTPSVRDNMWEGNTESLMTR</sequence>
<dbReference type="Proteomes" id="UP000652761">
    <property type="component" value="Unassembled WGS sequence"/>
</dbReference>
<dbReference type="EMBL" id="NMUH01001032">
    <property type="protein sequence ID" value="MQL88123.1"/>
    <property type="molecule type" value="Genomic_DNA"/>
</dbReference>
<evidence type="ECO:0000259" key="2">
    <source>
        <dbReference type="Pfam" id="PF07460"/>
    </source>
</evidence>
<protein>
    <recommendedName>
        <fullName evidence="2">Nuclease associated modular domain-containing protein</fullName>
    </recommendedName>
</protein>
<dbReference type="Pfam" id="PF07460">
    <property type="entry name" value="NUMOD3"/>
    <property type="match status" value="1"/>
</dbReference>
<dbReference type="OrthoDB" id="6013at2759"/>
<evidence type="ECO:0000313" key="3">
    <source>
        <dbReference type="EMBL" id="MQL88123.1"/>
    </source>
</evidence>
<evidence type="ECO:0000256" key="1">
    <source>
        <dbReference type="SAM" id="MobiDB-lite"/>
    </source>
</evidence>
<feature type="domain" description="Nuclease associated modular" evidence="2">
    <location>
        <begin position="92"/>
        <end position="114"/>
    </location>
</feature>
<proteinExistence type="predicted"/>
<dbReference type="PANTHER" id="PTHR34199">
    <property type="entry name" value="NUMOD3 MOTIF FAMILY PROTEIN, EXPRESSED"/>
    <property type="match status" value="1"/>
</dbReference>
<keyword evidence="4" id="KW-1185">Reference proteome</keyword>
<comment type="caution">
    <text evidence="3">The sequence shown here is derived from an EMBL/GenBank/DDBJ whole genome shotgun (WGS) entry which is preliminary data.</text>
</comment>
<dbReference type="PANTHER" id="PTHR34199:SF2">
    <property type="entry name" value="NUMOD3 MOTIF FAMILY PROTEIN, EXPRESSED"/>
    <property type="match status" value="1"/>
</dbReference>
<name>A0A843V5X9_COLES</name>
<organism evidence="3 4">
    <name type="scientific">Colocasia esculenta</name>
    <name type="common">Wild taro</name>
    <name type="synonym">Arum esculentum</name>
    <dbReference type="NCBI Taxonomy" id="4460"/>
    <lineage>
        <taxon>Eukaryota</taxon>
        <taxon>Viridiplantae</taxon>
        <taxon>Streptophyta</taxon>
        <taxon>Embryophyta</taxon>
        <taxon>Tracheophyta</taxon>
        <taxon>Spermatophyta</taxon>
        <taxon>Magnoliopsida</taxon>
        <taxon>Liliopsida</taxon>
        <taxon>Araceae</taxon>
        <taxon>Aroideae</taxon>
        <taxon>Colocasieae</taxon>
        <taxon>Colocasia</taxon>
    </lineage>
</organism>
<evidence type="ECO:0000313" key="4">
    <source>
        <dbReference type="Proteomes" id="UP000652761"/>
    </source>
</evidence>
<gene>
    <name evidence="3" type="ORF">Taro_020683</name>
</gene>
<feature type="region of interest" description="Disordered" evidence="1">
    <location>
        <begin position="76"/>
        <end position="113"/>
    </location>
</feature>
<dbReference type="GO" id="GO:0003677">
    <property type="term" value="F:DNA binding"/>
    <property type="evidence" value="ECO:0007669"/>
    <property type="project" value="InterPro"/>
</dbReference>
<dbReference type="AlphaFoldDB" id="A0A843V5X9"/>